<feature type="chain" id="PRO_5025013196" evidence="1">
    <location>
        <begin position="42"/>
        <end position="64"/>
    </location>
</feature>
<name>A0A5P2B5L3_STRVZ</name>
<keyword evidence="1" id="KW-0732">Signal</keyword>
<proteinExistence type="predicted"/>
<sequence length="64" mass="6648">MGARRSRENRSTWAFSSVRIRAMSRYAFLAATPAVAGAAKAAVPAQVVPTPAVLAPDAFGGTRS</sequence>
<keyword evidence="3" id="KW-1185">Reference proteome</keyword>
<reference evidence="2 3" key="1">
    <citation type="submission" date="2018-05" db="EMBL/GenBank/DDBJ databases">
        <title>Streptomyces venezuelae.</title>
        <authorList>
            <person name="Kim W."/>
            <person name="Lee N."/>
            <person name="Cho B.-K."/>
        </authorList>
    </citation>
    <scope>NUCLEOTIDE SEQUENCE [LARGE SCALE GENOMIC DNA]</scope>
    <source>
        <strain evidence="2 3">ATCC 14583</strain>
    </source>
</reference>
<dbReference type="Proteomes" id="UP000323046">
    <property type="component" value="Chromosome"/>
</dbReference>
<protein>
    <submittedName>
        <fullName evidence="2">Uncharacterized protein</fullName>
    </submittedName>
</protein>
<evidence type="ECO:0000313" key="3">
    <source>
        <dbReference type="Proteomes" id="UP000323046"/>
    </source>
</evidence>
<evidence type="ECO:0000256" key="1">
    <source>
        <dbReference type="SAM" id="SignalP"/>
    </source>
</evidence>
<gene>
    <name evidence="2" type="ORF">DEJ47_04285</name>
</gene>
<evidence type="ECO:0000313" key="2">
    <source>
        <dbReference type="EMBL" id="QES25773.1"/>
    </source>
</evidence>
<feature type="signal peptide" evidence="1">
    <location>
        <begin position="1"/>
        <end position="41"/>
    </location>
</feature>
<accession>A0A5P2B5L3</accession>
<organism evidence="2 3">
    <name type="scientific">Streptomyces venezuelae</name>
    <dbReference type="NCBI Taxonomy" id="54571"/>
    <lineage>
        <taxon>Bacteria</taxon>
        <taxon>Bacillati</taxon>
        <taxon>Actinomycetota</taxon>
        <taxon>Actinomycetes</taxon>
        <taxon>Kitasatosporales</taxon>
        <taxon>Streptomycetaceae</taxon>
        <taxon>Streptomyces</taxon>
    </lineage>
</organism>
<dbReference type="EMBL" id="CP029193">
    <property type="protein sequence ID" value="QES25773.1"/>
    <property type="molecule type" value="Genomic_DNA"/>
</dbReference>
<dbReference type="AlphaFoldDB" id="A0A5P2B5L3"/>